<evidence type="ECO:0000256" key="6">
    <source>
        <dbReference type="SAM" id="Phobius"/>
    </source>
</evidence>
<evidence type="ECO:0000256" key="5">
    <source>
        <dbReference type="ARBA" id="ARBA00023136"/>
    </source>
</evidence>
<feature type="domain" description="Major facilitator superfamily (MFS) profile" evidence="7">
    <location>
        <begin position="12"/>
        <end position="413"/>
    </location>
</feature>
<dbReference type="CDD" id="cd17355">
    <property type="entry name" value="MFS_YcxA_like"/>
    <property type="match status" value="1"/>
</dbReference>
<feature type="transmembrane region" description="Helical" evidence="6">
    <location>
        <begin position="359"/>
        <end position="383"/>
    </location>
</feature>
<protein>
    <submittedName>
        <fullName evidence="8">MFS family permease</fullName>
    </submittedName>
</protein>
<accession>A0ABT9UV44</accession>
<evidence type="ECO:0000313" key="9">
    <source>
        <dbReference type="Proteomes" id="UP001228504"/>
    </source>
</evidence>
<dbReference type="NCBIfam" id="NF038246">
    <property type="entry name" value="bile_salt_MFS"/>
    <property type="match status" value="1"/>
</dbReference>
<keyword evidence="3 6" id="KW-0812">Transmembrane</keyword>
<comment type="subcellular location">
    <subcellularLocation>
        <location evidence="1">Cell membrane</location>
        <topology evidence="1">Multi-pass membrane protein</topology>
    </subcellularLocation>
</comment>
<gene>
    <name evidence="8" type="ORF">J2S18_002116</name>
</gene>
<feature type="transmembrane region" description="Helical" evidence="6">
    <location>
        <begin position="81"/>
        <end position="100"/>
    </location>
</feature>
<evidence type="ECO:0000256" key="1">
    <source>
        <dbReference type="ARBA" id="ARBA00004651"/>
    </source>
</evidence>
<evidence type="ECO:0000256" key="4">
    <source>
        <dbReference type="ARBA" id="ARBA00022989"/>
    </source>
</evidence>
<keyword evidence="2" id="KW-0813">Transport</keyword>
<keyword evidence="5 6" id="KW-0472">Membrane</keyword>
<dbReference type="Pfam" id="PF07690">
    <property type="entry name" value="MFS_1"/>
    <property type="match status" value="1"/>
</dbReference>
<dbReference type="SUPFAM" id="SSF103473">
    <property type="entry name" value="MFS general substrate transporter"/>
    <property type="match status" value="1"/>
</dbReference>
<dbReference type="EMBL" id="JAUSUF010000007">
    <property type="protein sequence ID" value="MDQ0150178.1"/>
    <property type="molecule type" value="Genomic_DNA"/>
</dbReference>
<feature type="transmembrane region" description="Helical" evidence="6">
    <location>
        <begin position="389"/>
        <end position="409"/>
    </location>
</feature>
<comment type="caution">
    <text evidence="8">The sequence shown here is derived from an EMBL/GenBank/DDBJ whole genome shotgun (WGS) entry which is preliminary data.</text>
</comment>
<sequence length="435" mass="47008">METTIKKLKEHKYLVIFMCMLLQAVPFCIAQNIQPLFISYVIKGQGFSLGEFSLIFTIGSLASAICSPTIGKLYSKINVKVLFTIGCIVSGSGFLAFAFAKSIGMYYLFEAIMQIGTIAFSTLGVPLLVNAWFEPHERGKALGVVFSGGAIGNIFLQPIVANCLANLGYAHTYLVFGIVSLVVSIPVALIFIRLPKSNEKELIAKLGSEATGEVKEVATFDGLGAKATKKNKYFWIYAIGFLFIGLSISALSTQYAAFLRDGLGFDAKRIGIAGSFLAFFCLIGNVSGGFLFDKFGTFKTMLIAGILETISCIALILSPSMNNLVFLFAIGYGLNIYSYMTGPGYTVQALFGRKESSEILGIVSLLFAVGFAAGTTLFGFLVGKYGYSIGWYLTIVAVAIGYGILLYAVEKINKQNKSRDLNLNKDSKVQSTKAN</sequence>
<feature type="transmembrane region" description="Helical" evidence="6">
    <location>
        <begin position="234"/>
        <end position="258"/>
    </location>
</feature>
<keyword evidence="4 6" id="KW-1133">Transmembrane helix</keyword>
<dbReference type="InterPro" id="IPR020846">
    <property type="entry name" value="MFS_dom"/>
</dbReference>
<evidence type="ECO:0000256" key="2">
    <source>
        <dbReference type="ARBA" id="ARBA00022448"/>
    </source>
</evidence>
<dbReference type="InterPro" id="IPR036259">
    <property type="entry name" value="MFS_trans_sf"/>
</dbReference>
<dbReference type="Proteomes" id="UP001228504">
    <property type="component" value="Unassembled WGS sequence"/>
</dbReference>
<dbReference type="InterPro" id="IPR050930">
    <property type="entry name" value="MFS_Vesicular_Transporter"/>
</dbReference>
<feature type="transmembrane region" description="Helical" evidence="6">
    <location>
        <begin position="54"/>
        <end position="74"/>
    </location>
</feature>
<keyword evidence="9" id="KW-1185">Reference proteome</keyword>
<organism evidence="8 9">
    <name type="scientific">Eubacterium multiforme</name>
    <dbReference type="NCBI Taxonomy" id="83339"/>
    <lineage>
        <taxon>Bacteria</taxon>
        <taxon>Bacillati</taxon>
        <taxon>Bacillota</taxon>
        <taxon>Clostridia</taxon>
        <taxon>Eubacteriales</taxon>
        <taxon>Eubacteriaceae</taxon>
        <taxon>Eubacterium</taxon>
    </lineage>
</organism>
<dbReference type="RefSeq" id="WP_307486701.1">
    <property type="nucleotide sequence ID" value="NZ_JAUSUF010000007.1"/>
</dbReference>
<dbReference type="PROSITE" id="PS50850">
    <property type="entry name" value="MFS"/>
    <property type="match status" value="1"/>
</dbReference>
<dbReference type="Gene3D" id="1.20.1250.20">
    <property type="entry name" value="MFS general substrate transporter like domains"/>
    <property type="match status" value="2"/>
</dbReference>
<feature type="transmembrane region" description="Helical" evidence="6">
    <location>
        <begin position="324"/>
        <end position="347"/>
    </location>
</feature>
<feature type="transmembrane region" description="Helical" evidence="6">
    <location>
        <begin position="301"/>
        <end position="318"/>
    </location>
</feature>
<feature type="transmembrane region" description="Helical" evidence="6">
    <location>
        <begin position="173"/>
        <end position="192"/>
    </location>
</feature>
<evidence type="ECO:0000313" key="8">
    <source>
        <dbReference type="EMBL" id="MDQ0150178.1"/>
    </source>
</evidence>
<evidence type="ECO:0000259" key="7">
    <source>
        <dbReference type="PROSITE" id="PS50850"/>
    </source>
</evidence>
<dbReference type="PANTHER" id="PTHR23506:SF23">
    <property type="entry name" value="GH10249P"/>
    <property type="match status" value="1"/>
</dbReference>
<reference evidence="8 9" key="1">
    <citation type="submission" date="2023-07" db="EMBL/GenBank/DDBJ databases">
        <title>Genomic Encyclopedia of Type Strains, Phase IV (KMG-IV): sequencing the most valuable type-strain genomes for metagenomic binning, comparative biology and taxonomic classification.</title>
        <authorList>
            <person name="Goeker M."/>
        </authorList>
    </citation>
    <scope>NUCLEOTIDE SEQUENCE [LARGE SCALE GENOMIC DNA]</scope>
    <source>
        <strain evidence="8 9">DSM 20694</strain>
    </source>
</reference>
<name>A0ABT9UV44_9FIRM</name>
<dbReference type="InterPro" id="IPR011701">
    <property type="entry name" value="MFS"/>
</dbReference>
<feature type="transmembrane region" description="Helical" evidence="6">
    <location>
        <begin position="270"/>
        <end position="292"/>
    </location>
</feature>
<feature type="transmembrane region" description="Helical" evidence="6">
    <location>
        <begin position="106"/>
        <end position="129"/>
    </location>
</feature>
<evidence type="ECO:0000256" key="3">
    <source>
        <dbReference type="ARBA" id="ARBA00022692"/>
    </source>
</evidence>
<proteinExistence type="predicted"/>
<dbReference type="PANTHER" id="PTHR23506">
    <property type="entry name" value="GH10249P"/>
    <property type="match status" value="1"/>
</dbReference>
<feature type="transmembrane region" description="Helical" evidence="6">
    <location>
        <begin position="141"/>
        <end position="161"/>
    </location>
</feature>